<dbReference type="OrthoDB" id="5391853at2"/>
<dbReference type="Gene3D" id="3.90.550.10">
    <property type="entry name" value="Spore Coat Polysaccharide Biosynthesis Protein SpsA, Chain A"/>
    <property type="match status" value="1"/>
</dbReference>
<feature type="domain" description="Glycosyltransferase 2-like" evidence="1">
    <location>
        <begin position="28"/>
        <end position="223"/>
    </location>
</feature>
<reference evidence="2 3" key="1">
    <citation type="submission" date="2018-03" db="EMBL/GenBank/DDBJ databases">
        <title>Genomic Encyclopedia of Archaeal and Bacterial Type Strains, Phase II (KMG-II): from individual species to whole genera.</title>
        <authorList>
            <person name="Goeker M."/>
        </authorList>
    </citation>
    <scope>NUCLEOTIDE SEQUENCE [LARGE SCALE GENOMIC DNA]</scope>
    <source>
        <strain evidence="2 3">DSM 28229</strain>
    </source>
</reference>
<dbReference type="AlphaFoldDB" id="A0A315ZH81"/>
<dbReference type="GO" id="GO:0016740">
    <property type="term" value="F:transferase activity"/>
    <property type="evidence" value="ECO:0007669"/>
    <property type="project" value="UniProtKB-KW"/>
</dbReference>
<protein>
    <submittedName>
        <fullName evidence="2">Glycosyl transferase family 2</fullName>
    </submittedName>
</protein>
<gene>
    <name evidence="2" type="ORF">BC781_1011260</name>
</gene>
<dbReference type="RefSeq" id="WP_109616338.1">
    <property type="nucleotide sequence ID" value="NZ_QGDO01000001.1"/>
</dbReference>
<keyword evidence="3" id="KW-1185">Reference proteome</keyword>
<proteinExistence type="predicted"/>
<dbReference type="CDD" id="cd00761">
    <property type="entry name" value="Glyco_tranf_GTA_type"/>
    <property type="match status" value="1"/>
</dbReference>
<dbReference type="InterPro" id="IPR001173">
    <property type="entry name" value="Glyco_trans_2-like"/>
</dbReference>
<dbReference type="InterPro" id="IPR029044">
    <property type="entry name" value="Nucleotide-diphossugar_trans"/>
</dbReference>
<dbReference type="EMBL" id="QGDO01000001">
    <property type="protein sequence ID" value="PWJ44871.1"/>
    <property type="molecule type" value="Genomic_DNA"/>
</dbReference>
<evidence type="ECO:0000313" key="2">
    <source>
        <dbReference type="EMBL" id="PWJ44871.1"/>
    </source>
</evidence>
<keyword evidence="2" id="KW-0808">Transferase</keyword>
<dbReference type="Proteomes" id="UP000245535">
    <property type="component" value="Unassembled WGS sequence"/>
</dbReference>
<organism evidence="2 3">
    <name type="scientific">Sediminitomix flava</name>
    <dbReference type="NCBI Taxonomy" id="379075"/>
    <lineage>
        <taxon>Bacteria</taxon>
        <taxon>Pseudomonadati</taxon>
        <taxon>Bacteroidota</taxon>
        <taxon>Cytophagia</taxon>
        <taxon>Cytophagales</taxon>
        <taxon>Flammeovirgaceae</taxon>
        <taxon>Sediminitomix</taxon>
    </lineage>
</organism>
<evidence type="ECO:0000313" key="3">
    <source>
        <dbReference type="Proteomes" id="UP000245535"/>
    </source>
</evidence>
<comment type="caution">
    <text evidence="2">The sequence shown here is derived from an EMBL/GenBank/DDBJ whole genome shotgun (WGS) entry which is preliminary data.</text>
</comment>
<dbReference type="Pfam" id="PF00535">
    <property type="entry name" value="Glycos_transf_2"/>
    <property type="match status" value="1"/>
</dbReference>
<accession>A0A315ZH81</accession>
<dbReference type="SUPFAM" id="SSF53448">
    <property type="entry name" value="Nucleotide-diphospho-sugar transferases"/>
    <property type="match status" value="1"/>
</dbReference>
<evidence type="ECO:0000259" key="1">
    <source>
        <dbReference type="Pfam" id="PF00535"/>
    </source>
</evidence>
<sequence length="421" mass="49065">MTNLYLERYAWQKKMLDEAVPSNLGQVVVIPCFNEPSILDTLQSLFECSPTEKITEILLVINQSENSPLSVKTQNQITLEESRKWIFQKNKERNDLQFHIIWANDLPKKHAGVGLARKIGMDEAIRRLSMKGNESAPIISLDADCLVEKNYLQAIEQHFQKNPKTPACTIHFEHPVTGHKLEKYNKAICAYELHLRYYVQGLRFANYPFAYMTIGSAFAVRSDIYQKQSGMNRKKGGEDFYFLHKIIPLGEFTDLVTTKVIPSTRISDRVPFGTGKAIDDQLQNETSNLLSHNPSIFKELKFFLEKAPLLYTSDYDWKSLPQATVAFLETNDFQNVLKRLLRESPTKISFRQKFFWWFDGFRVLKYTHFLRDHQYPQKDVFCASQTLASWIGTDLNLNHFELLYFYRNEYQKGDYVTELSD</sequence>
<name>A0A315ZH81_SEDFL</name>